<evidence type="ECO:0000256" key="4">
    <source>
        <dbReference type="ARBA" id="ARBA00023136"/>
    </source>
</evidence>
<evidence type="ECO:0000313" key="7">
    <source>
        <dbReference type="EMBL" id="SJZ71612.1"/>
    </source>
</evidence>
<evidence type="ECO:0000313" key="8">
    <source>
        <dbReference type="Proteomes" id="UP000191153"/>
    </source>
</evidence>
<keyword evidence="4 5" id="KW-0472">Membrane</keyword>
<dbReference type="PANTHER" id="PTHR22550">
    <property type="entry name" value="SPORE GERMINATION PROTEIN"/>
    <property type="match status" value="1"/>
</dbReference>
<sequence>MEFGNKENIIYIIIPILLFIILLLGLRKRENILKNIGLFSKRGIEILKIFLITCGGLLVFISLLSPQRLKEDEKIQVKGSNVYALIDISRSMLTKDVYPNRLEGAKRSLNEILDGLKGDRIGFIPFSDSAYVQMPLTDDYSMGKNYVNAIDSNLISGGGTKLLEGLELANKSFEESGVDHKIVIILTDGGDYDKNIIEYAKNNKLKVYVIGVGTEDGGVIPGKVGFLKDKNGNTVISKLNDKFMKELANETGGKFYEVNNLTDGTKILLRDIKSLEGKNIREENLKVYKKYYQIPLGIGIILILCGYLLKRGIREEYND</sequence>
<evidence type="ECO:0000256" key="5">
    <source>
        <dbReference type="SAM" id="Phobius"/>
    </source>
</evidence>
<organism evidence="7 8">
    <name type="scientific">Cetobacterium ceti</name>
    <dbReference type="NCBI Taxonomy" id="180163"/>
    <lineage>
        <taxon>Bacteria</taxon>
        <taxon>Fusobacteriati</taxon>
        <taxon>Fusobacteriota</taxon>
        <taxon>Fusobacteriia</taxon>
        <taxon>Fusobacteriales</taxon>
        <taxon>Fusobacteriaceae</taxon>
        <taxon>Cetobacterium</taxon>
    </lineage>
</organism>
<dbReference type="SMART" id="SM00327">
    <property type="entry name" value="VWA"/>
    <property type="match status" value="1"/>
</dbReference>
<dbReference type="PROSITE" id="PS50234">
    <property type="entry name" value="VWFA"/>
    <property type="match status" value="1"/>
</dbReference>
<dbReference type="SUPFAM" id="SSF53300">
    <property type="entry name" value="vWA-like"/>
    <property type="match status" value="1"/>
</dbReference>
<dbReference type="OrthoDB" id="85718at2"/>
<gene>
    <name evidence="7" type="ORF">SAMN02745174_01365</name>
</gene>
<reference evidence="7 8" key="1">
    <citation type="submission" date="2017-02" db="EMBL/GenBank/DDBJ databases">
        <authorList>
            <person name="Peterson S.W."/>
        </authorList>
    </citation>
    <scope>NUCLEOTIDE SEQUENCE [LARGE SCALE GENOMIC DNA]</scope>
    <source>
        <strain evidence="7 8">ATCC 700028</strain>
    </source>
</reference>
<evidence type="ECO:0000256" key="1">
    <source>
        <dbReference type="ARBA" id="ARBA00022475"/>
    </source>
</evidence>
<keyword evidence="2 5" id="KW-0812">Transmembrane</keyword>
<protein>
    <submittedName>
        <fullName evidence="7">Ca-activated chloride channel family protein</fullName>
    </submittedName>
</protein>
<dbReference type="STRING" id="180163.SAMN02745174_01365"/>
<name>A0A1T4MX87_9FUSO</name>
<evidence type="ECO:0000256" key="2">
    <source>
        <dbReference type="ARBA" id="ARBA00022692"/>
    </source>
</evidence>
<accession>A0A1T4MX87</accession>
<dbReference type="AlphaFoldDB" id="A0A1T4MX87"/>
<dbReference type="PANTHER" id="PTHR22550:SF5">
    <property type="entry name" value="LEUCINE ZIPPER PROTEIN 4"/>
    <property type="match status" value="1"/>
</dbReference>
<dbReference type="Gene3D" id="3.40.50.410">
    <property type="entry name" value="von Willebrand factor, type A domain"/>
    <property type="match status" value="1"/>
</dbReference>
<dbReference type="EMBL" id="FUWX01000009">
    <property type="protein sequence ID" value="SJZ71612.1"/>
    <property type="molecule type" value="Genomic_DNA"/>
</dbReference>
<evidence type="ECO:0000256" key="3">
    <source>
        <dbReference type="ARBA" id="ARBA00022989"/>
    </source>
</evidence>
<dbReference type="Pfam" id="PF13519">
    <property type="entry name" value="VWA_2"/>
    <property type="match status" value="1"/>
</dbReference>
<feature type="transmembrane region" description="Helical" evidence="5">
    <location>
        <begin position="9"/>
        <end position="26"/>
    </location>
</feature>
<keyword evidence="3 5" id="KW-1133">Transmembrane helix</keyword>
<feature type="domain" description="VWFA" evidence="6">
    <location>
        <begin position="81"/>
        <end position="272"/>
    </location>
</feature>
<keyword evidence="8" id="KW-1185">Reference proteome</keyword>
<feature type="transmembrane region" description="Helical" evidence="5">
    <location>
        <begin position="291"/>
        <end position="309"/>
    </location>
</feature>
<dbReference type="InterPro" id="IPR036465">
    <property type="entry name" value="vWFA_dom_sf"/>
</dbReference>
<dbReference type="InterPro" id="IPR050768">
    <property type="entry name" value="UPF0353/GerABKA_families"/>
</dbReference>
<dbReference type="RefSeq" id="WP_078693859.1">
    <property type="nucleotide sequence ID" value="NZ_FUWX01000009.1"/>
</dbReference>
<proteinExistence type="predicted"/>
<feature type="transmembrane region" description="Helical" evidence="5">
    <location>
        <begin position="46"/>
        <end position="64"/>
    </location>
</feature>
<evidence type="ECO:0000259" key="6">
    <source>
        <dbReference type="PROSITE" id="PS50234"/>
    </source>
</evidence>
<dbReference type="InterPro" id="IPR002035">
    <property type="entry name" value="VWF_A"/>
</dbReference>
<dbReference type="Proteomes" id="UP000191153">
    <property type="component" value="Unassembled WGS sequence"/>
</dbReference>
<keyword evidence="1" id="KW-1003">Cell membrane</keyword>